<accession>E8LWM5</accession>
<evidence type="ECO:0000256" key="7">
    <source>
        <dbReference type="SAM" id="Coils"/>
    </source>
</evidence>
<dbReference type="eggNOG" id="COG2703">
    <property type="taxonomic scope" value="Bacteria"/>
</dbReference>
<organism evidence="10 11">
    <name type="scientific">Vibrio brasiliensis LMG 20546</name>
    <dbReference type="NCBI Taxonomy" id="945543"/>
    <lineage>
        <taxon>Bacteria</taxon>
        <taxon>Pseudomonadati</taxon>
        <taxon>Pseudomonadota</taxon>
        <taxon>Gammaproteobacteria</taxon>
        <taxon>Vibrionales</taxon>
        <taxon>Vibrionaceae</taxon>
        <taxon>Vibrio</taxon>
        <taxon>Vibrio oreintalis group</taxon>
    </lineage>
</organism>
<comment type="caution">
    <text evidence="10">The sequence shown here is derived from an EMBL/GenBank/DDBJ whole genome shotgun (WGS) entry which is preliminary data.</text>
</comment>
<dbReference type="Pfam" id="PF01814">
    <property type="entry name" value="Hemerythrin"/>
    <property type="match status" value="1"/>
</dbReference>
<dbReference type="STRING" id="945543.VIBR0546_17138"/>
<dbReference type="CDD" id="cd12107">
    <property type="entry name" value="Hemerythrin"/>
    <property type="match status" value="1"/>
</dbReference>
<dbReference type="NCBIfam" id="TIGR02481">
    <property type="entry name" value="hemeryth_dom"/>
    <property type="match status" value="1"/>
</dbReference>
<dbReference type="SMART" id="SM00283">
    <property type="entry name" value="MA"/>
    <property type="match status" value="1"/>
</dbReference>
<evidence type="ECO:0000256" key="1">
    <source>
        <dbReference type="ARBA" id="ARBA00004370"/>
    </source>
</evidence>
<proteinExistence type="inferred from homology"/>
<dbReference type="GO" id="GO:0016020">
    <property type="term" value="C:membrane"/>
    <property type="evidence" value="ECO:0007669"/>
    <property type="project" value="UniProtKB-SubCell"/>
</dbReference>
<dbReference type="InterPro" id="IPR012827">
    <property type="entry name" value="Hemerythrin_metal-bd"/>
</dbReference>
<protein>
    <submittedName>
        <fullName evidence="10">Methyl-accepting chemotaxis sensory transducer</fullName>
    </submittedName>
</protein>
<dbReference type="PANTHER" id="PTHR32089:SF74">
    <property type="entry name" value="METHYL-ACCEPTING CHEMOTAXIS PROTEIN AER"/>
    <property type="match status" value="1"/>
</dbReference>
<comment type="subcellular location">
    <subcellularLocation>
        <location evidence="1">Membrane</location>
    </subcellularLocation>
</comment>
<keyword evidence="7" id="KW-0175">Coiled coil</keyword>
<dbReference type="Gene3D" id="1.10.287.950">
    <property type="entry name" value="Methyl-accepting chemotaxis protein"/>
    <property type="match status" value="1"/>
</dbReference>
<keyword evidence="8" id="KW-1133">Transmembrane helix</keyword>
<dbReference type="eggNOG" id="COG0840">
    <property type="taxonomic scope" value="Bacteria"/>
</dbReference>
<sequence>MLQAWGWLLLIALYHIIVLSIIHTMGGMLVKIGKAARNLSEGDLTVRLSGEGELSTPLLRTVNRIGEDISRTVHALRKSTARLVSVADTVQQDSGISKSGAIGQKEDVDSARQIITQLSEITQSVSSYCESTSALANEAKTKADQGTKDMVALESALDNANQQIDNSNEHFQSLMEETAQISQVMETISSIAEQTNLLALNAAIESARAGEQGRGFAVVADEVRSLAMRTQEATEEIRQKITNLQTKTDDVMETMKENKSSMARSLDIASTAEHTFKELNQQIDEVRNYGQHIAQSSDDQMQQTQNLEQCLQLIADESDNNVRSTQETLIASITVRNLSGEIDSLLHRFATDERQIEAEEAKRDKLMDWNEQLDIGLDEINRQHQALLHLINELYHLLKHNYGLSSIKRVVQGLIDYTANHFKYEEVLFEQIDYAQTREHVDKHTELVSQVLDFQKRVERGEEIGDELMTFLKNWLSNHIMREDKAYVDSFKDNNLN</sequence>
<gene>
    <name evidence="10" type="ORF">VIBR0546_17138</name>
</gene>
<dbReference type="SUPFAM" id="SSF58104">
    <property type="entry name" value="Methyl-accepting chemotaxis protein (MCP) signaling domain"/>
    <property type="match status" value="1"/>
</dbReference>
<dbReference type="SUPFAM" id="SSF47188">
    <property type="entry name" value="Hemerythrin-like"/>
    <property type="match status" value="1"/>
</dbReference>
<dbReference type="InterPro" id="IPR004089">
    <property type="entry name" value="MCPsignal_dom"/>
</dbReference>
<evidence type="ECO:0000313" key="11">
    <source>
        <dbReference type="Proteomes" id="UP000004371"/>
    </source>
</evidence>
<evidence type="ECO:0000256" key="8">
    <source>
        <dbReference type="SAM" id="Phobius"/>
    </source>
</evidence>
<evidence type="ECO:0000256" key="6">
    <source>
        <dbReference type="PROSITE-ProRule" id="PRU00284"/>
    </source>
</evidence>
<dbReference type="PROSITE" id="PS00550">
    <property type="entry name" value="HEMERYTHRINS"/>
    <property type="match status" value="1"/>
</dbReference>
<dbReference type="InterPro" id="IPR035938">
    <property type="entry name" value="Hemerythrin-like_sf"/>
</dbReference>
<keyword evidence="3" id="KW-0479">Metal-binding</keyword>
<dbReference type="Pfam" id="PF00015">
    <property type="entry name" value="MCPsignal"/>
    <property type="match status" value="1"/>
</dbReference>
<keyword evidence="5 6" id="KW-0807">Transducer</keyword>
<reference evidence="10 11" key="1">
    <citation type="journal article" date="2012" name="Int. J. Syst. Evol. Microbiol.">
        <title>Vibrio caribbeanicus sp. nov., isolated from the marine sponge Scleritoderma cyanea.</title>
        <authorList>
            <person name="Hoffmann M."/>
            <person name="Monday S.R."/>
            <person name="Allard M.W."/>
            <person name="Strain E.A."/>
            <person name="Whittaker P."/>
            <person name="Naum M."/>
            <person name="McCarthy P.J."/>
            <person name="Lopez J.V."/>
            <person name="Fischer M."/>
            <person name="Brown E.W."/>
        </authorList>
    </citation>
    <scope>NUCLEOTIDE SEQUENCE [LARGE SCALE GENOMIC DNA]</scope>
    <source>
        <strain evidence="10 11">LMG 20546</strain>
    </source>
</reference>
<keyword evidence="8" id="KW-0812">Transmembrane</keyword>
<name>E8LWM5_9VIBR</name>
<evidence type="ECO:0000256" key="2">
    <source>
        <dbReference type="ARBA" id="ARBA00010587"/>
    </source>
</evidence>
<comment type="similarity">
    <text evidence="2">Belongs to the hemerythrin family.</text>
</comment>
<dbReference type="PROSITE" id="PS50111">
    <property type="entry name" value="CHEMOTAXIS_TRANSDUC_2"/>
    <property type="match status" value="1"/>
</dbReference>
<dbReference type="InterPro" id="IPR012312">
    <property type="entry name" value="Hemerythrin-like"/>
</dbReference>
<dbReference type="InterPro" id="IPR016131">
    <property type="entry name" value="Haemerythrin_Fe_BS"/>
</dbReference>
<keyword evidence="11" id="KW-1185">Reference proteome</keyword>
<dbReference type="Proteomes" id="UP000004371">
    <property type="component" value="Unassembled WGS sequence"/>
</dbReference>
<evidence type="ECO:0000313" key="10">
    <source>
        <dbReference type="EMBL" id="EGA64776.1"/>
    </source>
</evidence>
<evidence type="ECO:0000256" key="5">
    <source>
        <dbReference type="ARBA" id="ARBA00023224"/>
    </source>
</evidence>
<keyword evidence="8" id="KW-0472">Membrane</keyword>
<dbReference type="EMBL" id="AEVS01000077">
    <property type="protein sequence ID" value="EGA64776.1"/>
    <property type="molecule type" value="Genomic_DNA"/>
</dbReference>
<feature type="domain" description="Methyl-accepting transducer" evidence="9">
    <location>
        <begin position="79"/>
        <end position="315"/>
    </location>
</feature>
<dbReference type="AlphaFoldDB" id="E8LWM5"/>
<dbReference type="Gene3D" id="1.20.120.50">
    <property type="entry name" value="Hemerythrin-like"/>
    <property type="match status" value="1"/>
</dbReference>
<keyword evidence="4" id="KW-0408">Iron</keyword>
<dbReference type="PANTHER" id="PTHR32089">
    <property type="entry name" value="METHYL-ACCEPTING CHEMOTAXIS PROTEIN MCPB"/>
    <property type="match status" value="1"/>
</dbReference>
<feature type="transmembrane region" description="Helical" evidence="8">
    <location>
        <begin position="6"/>
        <end position="30"/>
    </location>
</feature>
<dbReference type="GO" id="GO:0046872">
    <property type="term" value="F:metal ion binding"/>
    <property type="evidence" value="ECO:0007669"/>
    <property type="project" value="UniProtKB-KW"/>
</dbReference>
<evidence type="ECO:0000256" key="4">
    <source>
        <dbReference type="ARBA" id="ARBA00023004"/>
    </source>
</evidence>
<feature type="coiled-coil region" evidence="7">
    <location>
        <begin position="143"/>
        <end position="177"/>
    </location>
</feature>
<evidence type="ECO:0000256" key="3">
    <source>
        <dbReference type="ARBA" id="ARBA00022723"/>
    </source>
</evidence>
<dbReference type="GO" id="GO:0007165">
    <property type="term" value="P:signal transduction"/>
    <property type="evidence" value="ECO:0007669"/>
    <property type="project" value="UniProtKB-KW"/>
</dbReference>
<evidence type="ECO:0000259" key="9">
    <source>
        <dbReference type="PROSITE" id="PS50111"/>
    </source>
</evidence>
<dbReference type="GO" id="GO:0006935">
    <property type="term" value="P:chemotaxis"/>
    <property type="evidence" value="ECO:0007669"/>
    <property type="project" value="UniProtKB-ARBA"/>
</dbReference>
<dbReference type="NCBIfam" id="NF033749">
    <property type="entry name" value="bact_hemeryth"/>
    <property type="match status" value="1"/>
</dbReference>
<dbReference type="NCBIfam" id="NF002007">
    <property type="entry name" value="PRK00808.1"/>
    <property type="match status" value="1"/>
</dbReference>